<evidence type="ECO:0000313" key="3">
    <source>
        <dbReference type="Proteomes" id="UP000733744"/>
    </source>
</evidence>
<dbReference type="SUPFAM" id="SSF82866">
    <property type="entry name" value="Multidrug efflux transporter AcrB transmembrane domain"/>
    <property type="match status" value="2"/>
</dbReference>
<feature type="transmembrane region" description="Helical" evidence="1">
    <location>
        <begin position="914"/>
        <end position="939"/>
    </location>
</feature>
<keyword evidence="1" id="KW-0472">Membrane</keyword>
<keyword evidence="1" id="KW-0812">Transmembrane</keyword>
<feature type="transmembrane region" description="Helical" evidence="1">
    <location>
        <begin position="370"/>
        <end position="391"/>
    </location>
</feature>
<dbReference type="Pfam" id="PF00873">
    <property type="entry name" value="ACR_tran"/>
    <property type="match status" value="1"/>
</dbReference>
<dbReference type="SUPFAM" id="SSF82693">
    <property type="entry name" value="Multidrug efflux transporter AcrB pore domain, PN1, PN2, PC1 and PC2 subdomains"/>
    <property type="match status" value="4"/>
</dbReference>
<dbReference type="Gene3D" id="3.30.70.1320">
    <property type="entry name" value="Multidrug efflux transporter AcrB pore domain like"/>
    <property type="match status" value="1"/>
</dbReference>
<feature type="transmembrane region" description="Helical" evidence="1">
    <location>
        <begin position="441"/>
        <end position="461"/>
    </location>
</feature>
<dbReference type="Gene3D" id="3.30.70.1440">
    <property type="entry name" value="Multidrug efflux transporter AcrB pore domain"/>
    <property type="match status" value="1"/>
</dbReference>
<dbReference type="Gene3D" id="1.20.1640.10">
    <property type="entry name" value="Multidrug efflux transporter AcrB transmembrane domain"/>
    <property type="match status" value="2"/>
</dbReference>
<keyword evidence="3" id="KW-1185">Reference proteome</keyword>
<dbReference type="InterPro" id="IPR001036">
    <property type="entry name" value="Acrflvin-R"/>
</dbReference>
<keyword evidence="1" id="KW-1133">Transmembrane helix</keyword>
<dbReference type="PANTHER" id="PTHR32063">
    <property type="match status" value="1"/>
</dbReference>
<dbReference type="Proteomes" id="UP000733744">
    <property type="component" value="Unassembled WGS sequence"/>
</dbReference>
<organism evidence="2 3">
    <name type="scientific">Candidatus Methylobacter oryzae</name>
    <dbReference type="NCBI Taxonomy" id="2497749"/>
    <lineage>
        <taxon>Bacteria</taxon>
        <taxon>Pseudomonadati</taxon>
        <taxon>Pseudomonadota</taxon>
        <taxon>Gammaproteobacteria</taxon>
        <taxon>Methylococcales</taxon>
        <taxon>Methylococcaceae</taxon>
        <taxon>Methylobacter</taxon>
    </lineage>
</organism>
<evidence type="ECO:0000313" key="2">
    <source>
        <dbReference type="EMBL" id="TRX01616.1"/>
    </source>
</evidence>
<evidence type="ECO:0000256" key="1">
    <source>
        <dbReference type="SAM" id="Phobius"/>
    </source>
</evidence>
<reference evidence="2 3" key="1">
    <citation type="journal article" date="2019" name="Antonie Van Leeuwenhoek">
        <title>Description of 'Ca. Methylobacter oryzae' KRF1, a novel species from the environmentally important Methylobacter clade 2.</title>
        <authorList>
            <person name="Khatri K."/>
            <person name="Mohite J.A."/>
            <person name="Pandit P.S."/>
            <person name="Bahulikar R."/>
            <person name="Rahalkar M.C."/>
        </authorList>
    </citation>
    <scope>NUCLEOTIDE SEQUENCE [LARGE SCALE GENOMIC DNA]</scope>
    <source>
        <strain evidence="2 3">KRF1</strain>
    </source>
</reference>
<protein>
    <submittedName>
        <fullName evidence="2">MdtB/MuxB family multidrug efflux RND transporter permease subunit</fullName>
    </submittedName>
</protein>
<dbReference type="NCBIfam" id="NF007798">
    <property type="entry name" value="PRK10503.1"/>
    <property type="match status" value="1"/>
</dbReference>
<feature type="transmembrane region" description="Helical" evidence="1">
    <location>
        <begin position="473"/>
        <end position="492"/>
    </location>
</feature>
<accession>A0ABY3CFZ0</accession>
<name>A0ABY3CFZ0_9GAMM</name>
<dbReference type="Gene3D" id="3.30.2090.10">
    <property type="entry name" value="Multidrug efflux transporter AcrB TolC docking domain, DN and DC subdomains"/>
    <property type="match status" value="2"/>
</dbReference>
<proteinExistence type="predicted"/>
<dbReference type="PRINTS" id="PR00702">
    <property type="entry name" value="ACRIFLAVINRP"/>
</dbReference>
<feature type="transmembrane region" description="Helical" evidence="1">
    <location>
        <begin position="344"/>
        <end position="363"/>
    </location>
</feature>
<feature type="transmembrane region" description="Helical" evidence="1">
    <location>
        <begin position="992"/>
        <end position="1017"/>
    </location>
</feature>
<feature type="transmembrane region" description="Helical" evidence="1">
    <location>
        <begin position="533"/>
        <end position="553"/>
    </location>
</feature>
<dbReference type="PANTHER" id="PTHR32063:SF21">
    <property type="entry name" value="MULTIDRUG RESISTANCE PROTEIN MDTB"/>
    <property type="match status" value="1"/>
</dbReference>
<dbReference type="RefSeq" id="WP_143733168.1">
    <property type="nucleotide sequence ID" value="NZ_RYFG02000019.1"/>
</dbReference>
<dbReference type="NCBIfam" id="NF033617">
    <property type="entry name" value="RND_permease_2"/>
    <property type="match status" value="1"/>
</dbReference>
<comment type="caution">
    <text evidence="2">The sequence shown here is derived from an EMBL/GenBank/DDBJ whole genome shotgun (WGS) entry which is preliminary data.</text>
</comment>
<feature type="transmembrane region" description="Helical" evidence="1">
    <location>
        <begin position="863"/>
        <end position="881"/>
    </location>
</feature>
<dbReference type="EMBL" id="RYFG02000019">
    <property type="protein sequence ID" value="TRX01616.1"/>
    <property type="molecule type" value="Genomic_DNA"/>
</dbReference>
<sequence>MTPANPNMSNFNPSRLFILRPVATSLLMVAMLLLGVLAYRLLPVSALPQVDYPTIQVVTLYPGASPEVMTSVVTSPLERQFGQMPGLTQMSSTSTGGASVITLQFNLNLDLDIAEQTVQAAINAASNFLPKDLPQAPIYSKVNPADTPIMTLAVSSKSLPLFKVEDLVDTRLAQKIAQLPGVGLVGISGGQRPAVRIQANYKALAAYGLSLEDLRTVIVAANVNQPKGMFNGPMRSAIIDSNDQLHSAAEYRDLVVAYRNGAPVVLSEVAEVVDSAENVRLAAWANDNAAVIVNIQRQPGANVIEVVDSIKELLPKLQASLPLNVEALPLTDRTVTIRASVHDVQFELLLAVALVVMVIFLFLRNVPATIIPGIAVPLSLVGTFAVMYLAGFSINNLTLMALTIATGFVVDDAIVVIENISRYIERGEPPLKAALKGSEQIGFTIISLTFSLVAVLIPLLFMSDVVGRLFREFAITLAVAILISAIVSLTLTPMMCAKLLHQQGGHTEHPDDWLSGLIARYGRSLQWVLQRQALTMLVFFMTVALTVTLYIVIPKGFFPIQDTGTIQGVSEAPQNVSFSAMADYQQQLGKLILEDPAVDSLSSFIGVDGINTTPNSGRFLINLKPHDQRSVSAVEVIARLKVKLAGLAGVSLYLQPVQDLTMENRVSRTQYQFTLETPDMDELNRWTHRLVDELGGQPEFADVTSDVQDQGRQVYVNIDRSTASRLGISTAAIDNVLYSAYGQRLVSTIFTQSNQYRVVLEVDPAAQSTPETLKDLRIPSSNGTQVPLSEIAEISERPTPLSINHLDQFPVATLSFNLAPGAALGDAVKAIDRVKQEIGLPLSIRTSYQGAALAFKASLNNTLWLILAAIVTVYIVLGVLYESYIHPVTILSTLPSAGVGALLALMVSGGDLGIIGIIGIILLIGIVKKNAIMMIDFALEAERKQGMSPNDAIFQACLLRFRPIMMTTLAALLGALPLMLGSGVGSELRHPLGITMVGGLLLSQLLTLYTTPVIYLWMDGLARRVSGWLGLNPAESDGSL</sequence>
<dbReference type="InterPro" id="IPR027463">
    <property type="entry name" value="AcrB_DN_DC_subdom"/>
</dbReference>
<dbReference type="SUPFAM" id="SSF82714">
    <property type="entry name" value="Multidrug efflux transporter AcrB TolC docking domain, DN and DC subdomains"/>
    <property type="match status" value="2"/>
</dbReference>
<dbReference type="Gene3D" id="3.30.70.1430">
    <property type="entry name" value="Multidrug efflux transporter AcrB pore domain"/>
    <property type="match status" value="2"/>
</dbReference>
<feature type="transmembrane region" description="Helical" evidence="1">
    <location>
        <begin position="959"/>
        <end position="980"/>
    </location>
</feature>
<gene>
    <name evidence="2" type="ORF">EKO24_003560</name>
</gene>